<proteinExistence type="predicted"/>
<protein>
    <submittedName>
        <fullName evidence="2">Class F sortase</fullName>
    </submittedName>
</protein>
<feature type="compositionally biased region" description="Low complexity" evidence="1">
    <location>
        <begin position="64"/>
        <end position="77"/>
    </location>
</feature>
<dbReference type="CDD" id="cd05829">
    <property type="entry name" value="Sortase_F"/>
    <property type="match status" value="1"/>
</dbReference>
<accession>A0ABQ2VPR2</accession>
<comment type="caution">
    <text evidence="2">The sequence shown here is derived from an EMBL/GenBank/DDBJ whole genome shotgun (WGS) entry which is preliminary data.</text>
</comment>
<dbReference type="Gene3D" id="2.40.260.10">
    <property type="entry name" value="Sortase"/>
    <property type="match status" value="1"/>
</dbReference>
<feature type="region of interest" description="Disordered" evidence="1">
    <location>
        <begin position="188"/>
        <end position="250"/>
    </location>
</feature>
<dbReference type="RefSeq" id="WP_189307545.1">
    <property type="nucleotide sequence ID" value="NZ_BMRP01000049.1"/>
</dbReference>
<evidence type="ECO:0000256" key="1">
    <source>
        <dbReference type="SAM" id="MobiDB-lite"/>
    </source>
</evidence>
<sequence>MATSRATSREEPENQEKQEKREKRENQESREDRTSRDTRDIREAGNTRENGKRQPRKKAHRGTAGRPGTAAGPGIRPNILIGTTWAALLLTLWLCDGRDLVGGSMAQLPTTGDIAAVGRPHARPPVPAHHRLAAAPTAEPTRLTIRALGLRAAIVARGRYGNGTPAPAASSPHGSPALYGPPAPISWYAAGPRPGEPGAAVLTTGPDTGSTDPTDPANPTDPAGPTHGTRRAAPSHRLTGLRPGDRIDIQRSDGSTAQFTVEEIQVYDRDRLTARTAYAPHRPGRSELRLITHVPAGDPESRRPAPVVISAYLSKTENRAHTKN</sequence>
<feature type="compositionally biased region" description="Basic residues" evidence="1">
    <location>
        <begin position="53"/>
        <end position="63"/>
    </location>
</feature>
<feature type="region of interest" description="Disordered" evidence="1">
    <location>
        <begin position="1"/>
        <end position="77"/>
    </location>
</feature>
<reference evidence="3" key="1">
    <citation type="journal article" date="2019" name="Int. J. Syst. Evol. Microbiol.">
        <title>The Global Catalogue of Microorganisms (GCM) 10K type strain sequencing project: providing services to taxonomists for standard genome sequencing and annotation.</title>
        <authorList>
            <consortium name="The Broad Institute Genomics Platform"/>
            <consortium name="The Broad Institute Genome Sequencing Center for Infectious Disease"/>
            <person name="Wu L."/>
            <person name="Ma J."/>
        </authorList>
    </citation>
    <scope>NUCLEOTIDE SEQUENCE [LARGE SCALE GENOMIC DNA]</scope>
    <source>
        <strain evidence="3">JCM 3399</strain>
    </source>
</reference>
<feature type="compositionally biased region" description="Basic and acidic residues" evidence="1">
    <location>
        <begin position="7"/>
        <end position="52"/>
    </location>
</feature>
<dbReference type="InterPro" id="IPR023365">
    <property type="entry name" value="Sortase_dom-sf"/>
</dbReference>
<dbReference type="EMBL" id="BMRP01000049">
    <property type="protein sequence ID" value="GGU95595.1"/>
    <property type="molecule type" value="Genomic_DNA"/>
</dbReference>
<organism evidence="2 3">
    <name type="scientific">Streptomyces albospinus</name>
    <dbReference type="NCBI Taxonomy" id="285515"/>
    <lineage>
        <taxon>Bacteria</taxon>
        <taxon>Bacillati</taxon>
        <taxon>Actinomycetota</taxon>
        <taxon>Actinomycetes</taxon>
        <taxon>Kitasatosporales</taxon>
        <taxon>Streptomycetaceae</taxon>
        <taxon>Streptomyces</taxon>
    </lineage>
</organism>
<name>A0ABQ2VPR2_9ACTN</name>
<evidence type="ECO:0000313" key="3">
    <source>
        <dbReference type="Proteomes" id="UP000654471"/>
    </source>
</evidence>
<dbReference type="InterPro" id="IPR042001">
    <property type="entry name" value="Sortase_F"/>
</dbReference>
<dbReference type="Proteomes" id="UP000654471">
    <property type="component" value="Unassembled WGS sequence"/>
</dbReference>
<feature type="compositionally biased region" description="Low complexity" evidence="1">
    <location>
        <begin position="189"/>
        <end position="226"/>
    </location>
</feature>
<gene>
    <name evidence="2" type="ORF">GCM10010211_73410</name>
</gene>
<evidence type="ECO:0000313" key="2">
    <source>
        <dbReference type="EMBL" id="GGU95595.1"/>
    </source>
</evidence>
<keyword evidence="3" id="KW-1185">Reference proteome</keyword>